<dbReference type="Ensembl" id="ENSCHIT00000021214.1">
    <property type="protein sequence ID" value="ENSCHIP00000013422.1"/>
    <property type="gene ID" value="ENSCHIG00000014818.1"/>
</dbReference>
<protein>
    <submittedName>
        <fullName evidence="1">BCL2 like 12</fullName>
    </submittedName>
</protein>
<evidence type="ECO:0000313" key="2">
    <source>
        <dbReference type="Proteomes" id="UP000291000"/>
    </source>
</evidence>
<dbReference type="Proteomes" id="UP000291000">
    <property type="component" value="Chromosome 18"/>
</dbReference>
<organism evidence="1 2">
    <name type="scientific">Capra hircus</name>
    <name type="common">Goat</name>
    <dbReference type="NCBI Taxonomy" id="9925"/>
    <lineage>
        <taxon>Eukaryota</taxon>
        <taxon>Metazoa</taxon>
        <taxon>Chordata</taxon>
        <taxon>Craniata</taxon>
        <taxon>Vertebrata</taxon>
        <taxon>Euteleostomi</taxon>
        <taxon>Mammalia</taxon>
        <taxon>Eutheria</taxon>
        <taxon>Laurasiatheria</taxon>
        <taxon>Artiodactyla</taxon>
        <taxon>Ruminantia</taxon>
        <taxon>Pecora</taxon>
        <taxon>Bovidae</taxon>
        <taxon>Caprinae</taxon>
        <taxon>Capra</taxon>
    </lineage>
</organism>
<accession>A0A452ENM9</accession>
<evidence type="ECO:0000313" key="1">
    <source>
        <dbReference type="Ensembl" id="ENSCHIP00000013422.1"/>
    </source>
</evidence>
<dbReference type="AlphaFoldDB" id="A0A452ENM9"/>
<dbReference type="GeneTree" id="ENSGT00940000154318"/>
<gene>
    <name evidence="1" type="primary">BCL2L12</name>
</gene>
<name>A0A452ENM9_CAPHI</name>
<dbReference type="Bgee" id="ENSCHIG00000014818">
    <property type="expression patterns" value="Expressed in ovary and 18 other cell types or tissues"/>
</dbReference>
<proteinExistence type="predicted"/>
<sequence length="89" mass="9740">MAGSEELGLREDMLRVLAAFLRRGEAVGSPIPTPPRPCYPRFLCPGGPAAGTAGPRATEIPTYRGRLSTHGDPPLFPSRRASWQFHLWI</sequence>
<reference evidence="1" key="3">
    <citation type="submission" date="2025-09" db="UniProtKB">
        <authorList>
            <consortium name="Ensembl"/>
        </authorList>
    </citation>
    <scope>IDENTIFICATION</scope>
</reference>
<keyword evidence="2" id="KW-1185">Reference proteome</keyword>
<dbReference type="EMBL" id="LWLT01000020">
    <property type="status" value="NOT_ANNOTATED_CDS"/>
    <property type="molecule type" value="Genomic_DNA"/>
</dbReference>
<reference evidence="1" key="2">
    <citation type="submission" date="2025-08" db="UniProtKB">
        <authorList>
            <consortium name="Ensembl"/>
        </authorList>
    </citation>
    <scope>IDENTIFICATION</scope>
</reference>
<reference evidence="1 2" key="1">
    <citation type="submission" date="2016-04" db="EMBL/GenBank/DDBJ databases">
        <title>Polished mammalian reference genomes with single-molecule sequencing and chromosome conformation capture applied to the Capra hircus genome.</title>
        <authorList>
            <person name="Bickhart D.M."/>
            <person name="Koren S."/>
            <person name="Rosen B."/>
            <person name="Hastie A."/>
            <person name="Liachko I."/>
            <person name="Sullivan S.T."/>
            <person name="Burton J."/>
            <person name="Sayre B.L."/>
            <person name="Huson H.J."/>
            <person name="Lee J."/>
            <person name="Lam E."/>
            <person name="Kelley C.M."/>
            <person name="Hutchison J.L."/>
            <person name="Zhou Y."/>
            <person name="Sun J."/>
            <person name="Crisa A."/>
            <person name="Schwartz J.C."/>
            <person name="Hammond J.A."/>
            <person name="Schroeder S.G."/>
            <person name="Liu G.E."/>
            <person name="Dunham M."/>
            <person name="Shendure J."/>
            <person name="Sonstegard T.S."/>
            <person name="Phillippy A.M."/>
            <person name="Van Tassell C.P."/>
            <person name="Smith T.P."/>
        </authorList>
    </citation>
    <scope>NUCLEOTIDE SEQUENCE [LARGE SCALE GENOMIC DNA]</scope>
</reference>